<evidence type="ECO:0000256" key="4">
    <source>
        <dbReference type="ARBA" id="ARBA00023136"/>
    </source>
</evidence>
<dbReference type="EMBL" id="JARGDH010000005">
    <property type="protein sequence ID" value="KAL0267123.1"/>
    <property type="molecule type" value="Genomic_DNA"/>
</dbReference>
<dbReference type="SMART" id="SM00724">
    <property type="entry name" value="TLC"/>
    <property type="match status" value="1"/>
</dbReference>
<dbReference type="GO" id="GO:0055088">
    <property type="term" value="P:lipid homeostasis"/>
    <property type="evidence" value="ECO:0007669"/>
    <property type="project" value="TreeGrafter"/>
</dbReference>
<evidence type="ECO:0000259" key="7">
    <source>
        <dbReference type="PROSITE" id="PS50922"/>
    </source>
</evidence>
<evidence type="ECO:0000313" key="8">
    <source>
        <dbReference type="EMBL" id="KAL0267123.1"/>
    </source>
</evidence>
<feature type="transmembrane region" description="Helical" evidence="6">
    <location>
        <begin position="6"/>
        <end position="24"/>
    </location>
</feature>
<dbReference type="GO" id="GO:0005783">
    <property type="term" value="C:endoplasmic reticulum"/>
    <property type="evidence" value="ECO:0007669"/>
    <property type="project" value="TreeGrafter"/>
</dbReference>
<evidence type="ECO:0000256" key="3">
    <source>
        <dbReference type="ARBA" id="ARBA00022989"/>
    </source>
</evidence>
<dbReference type="InterPro" id="IPR050846">
    <property type="entry name" value="TLCD"/>
</dbReference>
<keyword evidence="3 6" id="KW-1133">Transmembrane helix</keyword>
<dbReference type="InterPro" id="IPR006634">
    <property type="entry name" value="TLC-dom"/>
</dbReference>
<evidence type="ECO:0000256" key="1">
    <source>
        <dbReference type="ARBA" id="ARBA00004141"/>
    </source>
</evidence>
<gene>
    <name evidence="8" type="ORF">PYX00_009478</name>
</gene>
<feature type="transmembrane region" description="Helical" evidence="6">
    <location>
        <begin position="241"/>
        <end position="266"/>
    </location>
</feature>
<dbReference type="PROSITE" id="PS50922">
    <property type="entry name" value="TLC"/>
    <property type="match status" value="1"/>
</dbReference>
<feature type="transmembrane region" description="Helical" evidence="6">
    <location>
        <begin position="278"/>
        <end position="301"/>
    </location>
</feature>
<sequence length="354" mass="40701">MRAAPLFGLVSGSFMAAWAILYTLQPEDKVSTIRGLCLMALGFVFFVSSFDLCNYMMFHTIRGKKMIEKYKLTLYDVMDISNKIVSAMQAVLSSISGTIVCTFSCPRNMLRTSHFMSQAYAWFGASYFLYDVYSMFVIHSLSPKTIERLKKLCNLTKRDSVQCINKPSQLTKVMDFVYNQPVIIIHHLFIGLYGFLVVVHLRKSLGDCVFGFIFLMELSTPLVSLRGILSRLQLKQSRIYVINGVVMIIVFFICRIFLFLFLFQYYSRFIETSVFNAILSLPVICQISLLILILPQIYWFALMSRGAFNLFSSKWKLKGKIKELTDTSAVNGDEKNFIRANEKPIKHDNENNIR</sequence>
<evidence type="ECO:0000256" key="6">
    <source>
        <dbReference type="SAM" id="Phobius"/>
    </source>
</evidence>
<dbReference type="PANTHER" id="PTHR13439:SF66">
    <property type="entry name" value="BCDNA.GH12326"/>
    <property type="match status" value="1"/>
</dbReference>
<reference evidence="8" key="1">
    <citation type="journal article" date="2024" name="Gigascience">
        <title>Chromosome-level genome of the poultry shaft louse Menopon gallinae provides insight into the host-switching and adaptive evolution of parasitic lice.</title>
        <authorList>
            <person name="Xu Y."/>
            <person name="Ma L."/>
            <person name="Liu S."/>
            <person name="Liang Y."/>
            <person name="Liu Q."/>
            <person name="He Z."/>
            <person name="Tian L."/>
            <person name="Duan Y."/>
            <person name="Cai W."/>
            <person name="Li H."/>
            <person name="Song F."/>
        </authorList>
    </citation>
    <scope>NUCLEOTIDE SEQUENCE</scope>
    <source>
        <strain evidence="8">Cailab_2023a</strain>
    </source>
</reference>
<evidence type="ECO:0000256" key="5">
    <source>
        <dbReference type="PROSITE-ProRule" id="PRU00205"/>
    </source>
</evidence>
<feature type="transmembrane region" description="Helical" evidence="6">
    <location>
        <begin position="209"/>
        <end position="229"/>
    </location>
</feature>
<evidence type="ECO:0000256" key="2">
    <source>
        <dbReference type="ARBA" id="ARBA00022692"/>
    </source>
</evidence>
<name>A0AAW2HC37_9NEOP</name>
<keyword evidence="4 5" id="KW-0472">Membrane</keyword>
<feature type="transmembrane region" description="Helical" evidence="6">
    <location>
        <begin position="176"/>
        <end position="197"/>
    </location>
</feature>
<organism evidence="8">
    <name type="scientific">Menopon gallinae</name>
    <name type="common">poultry shaft louse</name>
    <dbReference type="NCBI Taxonomy" id="328185"/>
    <lineage>
        <taxon>Eukaryota</taxon>
        <taxon>Metazoa</taxon>
        <taxon>Ecdysozoa</taxon>
        <taxon>Arthropoda</taxon>
        <taxon>Hexapoda</taxon>
        <taxon>Insecta</taxon>
        <taxon>Pterygota</taxon>
        <taxon>Neoptera</taxon>
        <taxon>Paraneoptera</taxon>
        <taxon>Psocodea</taxon>
        <taxon>Troctomorpha</taxon>
        <taxon>Phthiraptera</taxon>
        <taxon>Amblycera</taxon>
        <taxon>Menoponidae</taxon>
        <taxon>Menopon</taxon>
    </lineage>
</organism>
<feature type="domain" description="TLC" evidence="7">
    <location>
        <begin position="75"/>
        <end position="312"/>
    </location>
</feature>
<dbReference type="Pfam" id="PF03798">
    <property type="entry name" value="TRAM_LAG1_CLN8"/>
    <property type="match status" value="1"/>
</dbReference>
<proteinExistence type="predicted"/>
<keyword evidence="2 5" id="KW-0812">Transmembrane</keyword>
<comment type="caution">
    <text evidence="8">The sequence shown here is derived from an EMBL/GenBank/DDBJ whole genome shotgun (WGS) entry which is preliminary data.</text>
</comment>
<accession>A0AAW2HC37</accession>
<dbReference type="GO" id="GO:0016020">
    <property type="term" value="C:membrane"/>
    <property type="evidence" value="ECO:0007669"/>
    <property type="project" value="UniProtKB-SubCell"/>
</dbReference>
<dbReference type="AlphaFoldDB" id="A0AAW2HC37"/>
<feature type="transmembrane region" description="Helical" evidence="6">
    <location>
        <begin position="119"/>
        <end position="141"/>
    </location>
</feature>
<dbReference type="PANTHER" id="PTHR13439">
    <property type="entry name" value="CT120 PROTEIN"/>
    <property type="match status" value="1"/>
</dbReference>
<feature type="transmembrane region" description="Helical" evidence="6">
    <location>
        <begin position="36"/>
        <end position="58"/>
    </location>
</feature>
<protein>
    <recommendedName>
        <fullName evidence="7">TLC domain-containing protein</fullName>
    </recommendedName>
</protein>
<comment type="subcellular location">
    <subcellularLocation>
        <location evidence="1">Membrane</location>
        <topology evidence="1">Multi-pass membrane protein</topology>
    </subcellularLocation>
</comment>